<dbReference type="RefSeq" id="WP_344062569.1">
    <property type="nucleotide sequence ID" value="NZ_BAAAPU010000007.1"/>
</dbReference>
<keyword evidence="3" id="KW-1185">Reference proteome</keyword>
<dbReference type="PANTHER" id="PTHR43316:SF3">
    <property type="entry name" value="HALOACID DEHALOGENASE, TYPE II (AFU_ORTHOLOGUE AFUA_2G07750)-RELATED"/>
    <property type="match status" value="1"/>
</dbReference>
<dbReference type="InterPro" id="IPR006439">
    <property type="entry name" value="HAD-SF_hydro_IA"/>
</dbReference>
<dbReference type="Proteomes" id="UP001500013">
    <property type="component" value="Unassembled WGS sequence"/>
</dbReference>
<keyword evidence="1" id="KW-0378">Hydrolase</keyword>
<evidence type="ECO:0008006" key="4">
    <source>
        <dbReference type="Google" id="ProtNLM"/>
    </source>
</evidence>
<organism evidence="2 3">
    <name type="scientific">Terrabacter lapilli</name>
    <dbReference type="NCBI Taxonomy" id="436231"/>
    <lineage>
        <taxon>Bacteria</taxon>
        <taxon>Bacillati</taxon>
        <taxon>Actinomycetota</taxon>
        <taxon>Actinomycetes</taxon>
        <taxon>Micrococcales</taxon>
        <taxon>Intrasporangiaceae</taxon>
        <taxon>Terrabacter</taxon>
    </lineage>
</organism>
<sequence length="207" mass="22586">MTGHTAYVFDLDGVVRDFAPGGADAAIEAALGLPAGHVSATAFRSDLLLPTITGRQTFEQWYAAICAALEEVVPEPARVREHMTRWREHRGSVVDETVERLEALRSGRHRTYVFTNGTDYVPQELELLGVARLFDGVLNSSDFGLAKPDPRAYAAAHAAIEADLGRELGREHVWFTDDRAENVAAAREFGWAAELFTLTRPGAPPAG</sequence>
<evidence type="ECO:0000313" key="2">
    <source>
        <dbReference type="EMBL" id="GAA1982224.1"/>
    </source>
</evidence>
<dbReference type="SFLD" id="SFLDG01129">
    <property type="entry name" value="C1.5:_HAD__Beta-PGM__Phosphata"/>
    <property type="match status" value="1"/>
</dbReference>
<dbReference type="SUPFAM" id="SSF56784">
    <property type="entry name" value="HAD-like"/>
    <property type="match status" value="1"/>
</dbReference>
<dbReference type="InterPro" id="IPR036412">
    <property type="entry name" value="HAD-like_sf"/>
</dbReference>
<evidence type="ECO:0000313" key="3">
    <source>
        <dbReference type="Proteomes" id="UP001500013"/>
    </source>
</evidence>
<proteinExistence type="predicted"/>
<dbReference type="InterPro" id="IPR051540">
    <property type="entry name" value="S-2-haloacid_dehalogenase"/>
</dbReference>
<dbReference type="EMBL" id="BAAAPU010000007">
    <property type="protein sequence ID" value="GAA1982224.1"/>
    <property type="molecule type" value="Genomic_DNA"/>
</dbReference>
<comment type="caution">
    <text evidence="2">The sequence shown here is derived from an EMBL/GenBank/DDBJ whole genome shotgun (WGS) entry which is preliminary data.</text>
</comment>
<evidence type="ECO:0000256" key="1">
    <source>
        <dbReference type="ARBA" id="ARBA00022801"/>
    </source>
</evidence>
<accession>A0ABP5DL94</accession>
<dbReference type="PANTHER" id="PTHR43316">
    <property type="entry name" value="HYDROLASE, HALOACID DELAHOGENASE-RELATED"/>
    <property type="match status" value="1"/>
</dbReference>
<dbReference type="Pfam" id="PF00702">
    <property type="entry name" value="Hydrolase"/>
    <property type="match status" value="1"/>
</dbReference>
<protein>
    <recommendedName>
        <fullName evidence="4">Hydrolase of the HAD superfamily</fullName>
    </recommendedName>
</protein>
<dbReference type="Gene3D" id="3.40.50.1000">
    <property type="entry name" value="HAD superfamily/HAD-like"/>
    <property type="match status" value="1"/>
</dbReference>
<gene>
    <name evidence="2" type="ORF">GCM10009817_24360</name>
</gene>
<name>A0ABP5DL94_9MICO</name>
<dbReference type="PRINTS" id="PR00413">
    <property type="entry name" value="HADHALOGNASE"/>
</dbReference>
<dbReference type="SFLD" id="SFLDS00003">
    <property type="entry name" value="Haloacid_Dehalogenase"/>
    <property type="match status" value="1"/>
</dbReference>
<reference evidence="3" key="1">
    <citation type="journal article" date="2019" name="Int. J. Syst. Evol. Microbiol.">
        <title>The Global Catalogue of Microorganisms (GCM) 10K type strain sequencing project: providing services to taxonomists for standard genome sequencing and annotation.</title>
        <authorList>
            <consortium name="The Broad Institute Genomics Platform"/>
            <consortium name="The Broad Institute Genome Sequencing Center for Infectious Disease"/>
            <person name="Wu L."/>
            <person name="Ma J."/>
        </authorList>
    </citation>
    <scope>NUCLEOTIDE SEQUENCE [LARGE SCALE GENOMIC DNA]</scope>
    <source>
        <strain evidence="3">JCM 15628</strain>
    </source>
</reference>
<dbReference type="InterPro" id="IPR023214">
    <property type="entry name" value="HAD_sf"/>
</dbReference>